<sequence length="161" mass="18089">MASAASSRATTAKDSTRSFVRRASSTGAARSRWYRGVPAAVPREELQSHGEARLNYDARFMTTRSQEHQRHMGEHMEQIRRTHAEKQGYFQQHSLPSLTWMDVHGMTMDRSQAQRQPAYFADAGAQARMGVMARRAHSPLVSRVSNPTLSLSSKSGMMFGF</sequence>
<reference evidence="2" key="1">
    <citation type="submission" date="2021-01" db="EMBL/GenBank/DDBJ databases">
        <authorList>
            <person name="Corre E."/>
            <person name="Pelletier E."/>
            <person name="Niang G."/>
            <person name="Scheremetjew M."/>
            <person name="Finn R."/>
            <person name="Kale V."/>
            <person name="Holt S."/>
            <person name="Cochrane G."/>
            <person name="Meng A."/>
            <person name="Brown T."/>
            <person name="Cohen L."/>
        </authorList>
    </citation>
    <scope>NUCLEOTIDE SEQUENCE</scope>
    <source>
        <strain evidence="2">OF101</strain>
    </source>
</reference>
<dbReference type="AlphaFoldDB" id="A0A7S1KVA2"/>
<dbReference type="EMBL" id="HBGE01000971">
    <property type="protein sequence ID" value="CAD9087020.1"/>
    <property type="molecule type" value="Transcribed_RNA"/>
</dbReference>
<gene>
    <name evidence="2" type="ORF">ACAT0790_LOCUS594</name>
</gene>
<evidence type="ECO:0000256" key="1">
    <source>
        <dbReference type="SAM" id="MobiDB-lite"/>
    </source>
</evidence>
<accession>A0A7S1KVA2</accession>
<organism evidence="2">
    <name type="scientific">Alexandrium catenella</name>
    <name type="common">Red tide dinoflagellate</name>
    <name type="synonym">Gonyaulax catenella</name>
    <dbReference type="NCBI Taxonomy" id="2925"/>
    <lineage>
        <taxon>Eukaryota</taxon>
        <taxon>Sar</taxon>
        <taxon>Alveolata</taxon>
        <taxon>Dinophyceae</taxon>
        <taxon>Gonyaulacales</taxon>
        <taxon>Pyrocystaceae</taxon>
        <taxon>Alexandrium</taxon>
    </lineage>
</organism>
<evidence type="ECO:0000313" key="2">
    <source>
        <dbReference type="EMBL" id="CAD9087020.1"/>
    </source>
</evidence>
<protein>
    <submittedName>
        <fullName evidence="2">Uncharacterized protein</fullName>
    </submittedName>
</protein>
<proteinExistence type="predicted"/>
<feature type="region of interest" description="Disordered" evidence="1">
    <location>
        <begin position="1"/>
        <end position="25"/>
    </location>
</feature>
<name>A0A7S1KVA2_ALECA</name>